<comment type="subunit">
    <text evidence="5">Sulfate-activating enzymes, NodP and NodQ, may be physically associated.</text>
</comment>
<dbReference type="CDD" id="cd03695">
    <property type="entry name" value="CysN_NodQ_II"/>
    <property type="match status" value="1"/>
</dbReference>
<dbReference type="InterPro" id="IPR059117">
    <property type="entry name" value="APS_kinase_dom"/>
</dbReference>
<accession>A0A918J3L4</accession>
<evidence type="ECO:0000256" key="3">
    <source>
        <dbReference type="ARBA" id="ARBA00005438"/>
    </source>
</evidence>
<protein>
    <recommendedName>
        <fullName evidence="16 17">Multifunctional fusion protein</fullName>
    </recommendedName>
    <domain>
        <recommendedName>
            <fullName evidence="16">Sulfate adenylyltransferase subunit 1</fullName>
            <ecNumber evidence="16">2.7.7.4</ecNumber>
        </recommendedName>
        <alternativeName>
            <fullName evidence="16">ATP-sulfurylase large subunit</fullName>
        </alternativeName>
        <alternativeName>
            <fullName evidence="16">Sulfate adenylate transferase</fullName>
            <shortName evidence="16">SAT</shortName>
        </alternativeName>
    </domain>
    <domain>
        <recommendedName>
            <fullName evidence="17">Adenylyl-sulfate kinase</fullName>
            <ecNumber evidence="17">2.7.1.25</ecNumber>
        </recommendedName>
        <alternativeName>
            <fullName evidence="17">APS kinase</fullName>
        </alternativeName>
        <alternativeName>
            <fullName evidence="17">ATP adenosine-5'-phosphosulfate 3'-phosphotransferase</fullName>
        </alternativeName>
        <alternativeName>
            <fullName evidence="17">Adenosine-5'-phosphosulfate kinase</fullName>
        </alternativeName>
    </domain>
</protein>
<feature type="domain" description="Tr-type G" evidence="18">
    <location>
        <begin position="29"/>
        <end position="243"/>
    </location>
</feature>
<keyword evidence="10 17" id="KW-0418">Kinase</keyword>
<feature type="binding site" evidence="17">
    <location>
        <begin position="475"/>
        <end position="482"/>
    </location>
    <ligand>
        <name>ATP</name>
        <dbReference type="ChEBI" id="CHEBI:30616"/>
    </ligand>
</feature>
<dbReference type="SUPFAM" id="SSF50447">
    <property type="entry name" value="Translation proteins"/>
    <property type="match status" value="1"/>
</dbReference>
<dbReference type="GO" id="GO:0004781">
    <property type="term" value="F:sulfate adenylyltransferase (ATP) activity"/>
    <property type="evidence" value="ECO:0007669"/>
    <property type="project" value="UniProtKB-UniRule"/>
</dbReference>
<evidence type="ECO:0000256" key="17">
    <source>
        <dbReference type="HAMAP-Rule" id="MF_00065"/>
    </source>
</evidence>
<dbReference type="InterPro" id="IPR004161">
    <property type="entry name" value="EFTu-like_2"/>
</dbReference>
<comment type="pathway">
    <text evidence="16">Sulfur metabolism; hydrogen sulfide biosynthesis; sulfite from sulfate: step 1/3.</text>
</comment>
<dbReference type="FunFam" id="3.40.50.300:FF:000119">
    <property type="entry name" value="Sulfate adenylyltransferase subunit 1"/>
    <property type="match status" value="1"/>
</dbReference>
<dbReference type="RefSeq" id="WP_189635321.1">
    <property type="nucleotide sequence ID" value="NZ_BMYQ01000018.1"/>
</dbReference>
<organism evidence="19 20">
    <name type="scientific">Gemmobacter lanyuensis</name>
    <dbReference type="NCBI Taxonomy" id="1054497"/>
    <lineage>
        <taxon>Bacteria</taxon>
        <taxon>Pseudomonadati</taxon>
        <taxon>Pseudomonadota</taxon>
        <taxon>Alphaproteobacteria</taxon>
        <taxon>Rhodobacterales</taxon>
        <taxon>Paracoccaceae</taxon>
        <taxon>Gemmobacter</taxon>
    </lineage>
</organism>
<dbReference type="GO" id="GO:0003924">
    <property type="term" value="F:GTPase activity"/>
    <property type="evidence" value="ECO:0007669"/>
    <property type="project" value="InterPro"/>
</dbReference>
<feature type="binding site" evidence="16">
    <location>
        <begin position="117"/>
        <end position="121"/>
    </location>
    <ligand>
        <name>GTP</name>
        <dbReference type="ChEBI" id="CHEBI:37565"/>
    </ligand>
</feature>
<evidence type="ECO:0000256" key="12">
    <source>
        <dbReference type="ARBA" id="ARBA00023134"/>
    </source>
</evidence>
<dbReference type="Proteomes" id="UP000628984">
    <property type="component" value="Unassembled WGS sequence"/>
</dbReference>
<dbReference type="NCBIfam" id="TIGR00231">
    <property type="entry name" value="small_GTP"/>
    <property type="match status" value="1"/>
</dbReference>
<dbReference type="NCBIfam" id="NF003478">
    <property type="entry name" value="PRK05124.1"/>
    <property type="match status" value="1"/>
</dbReference>
<feature type="binding site" evidence="16">
    <location>
        <begin position="172"/>
        <end position="175"/>
    </location>
    <ligand>
        <name>GTP</name>
        <dbReference type="ChEBI" id="CHEBI:37565"/>
    </ligand>
</feature>
<evidence type="ECO:0000256" key="2">
    <source>
        <dbReference type="ARBA" id="ARBA00002357"/>
    </source>
</evidence>
<comment type="pathway">
    <text evidence="17">Sulfur metabolism; hydrogen sulfide biosynthesis; sulfite from sulfate: step 2/3.</text>
</comment>
<evidence type="ECO:0000256" key="10">
    <source>
        <dbReference type="ARBA" id="ARBA00022777"/>
    </source>
</evidence>
<dbReference type="InterPro" id="IPR000795">
    <property type="entry name" value="T_Tr_GTP-bd_dom"/>
</dbReference>
<dbReference type="InterPro" id="IPR027417">
    <property type="entry name" value="P-loop_NTPase"/>
</dbReference>
<dbReference type="GO" id="GO:0005525">
    <property type="term" value="F:GTP binding"/>
    <property type="evidence" value="ECO:0007669"/>
    <property type="project" value="UniProtKB-UniRule"/>
</dbReference>
<evidence type="ECO:0000256" key="16">
    <source>
        <dbReference type="HAMAP-Rule" id="MF_00062"/>
    </source>
</evidence>
<comment type="function">
    <text evidence="14">Proposed to provide activated sulfate for transfer to Nod factor. ATP sulfurylase may be the GTPase, regulating ATP sulfurylase activity.</text>
</comment>
<keyword evidence="20" id="KW-1185">Reference proteome</keyword>
<dbReference type="HAMAP" id="MF_00065">
    <property type="entry name" value="Adenylyl_sulf_kinase"/>
    <property type="match status" value="1"/>
</dbReference>
<dbReference type="PROSITE" id="PS00301">
    <property type="entry name" value="G_TR_1"/>
    <property type="match status" value="1"/>
</dbReference>
<reference evidence="19" key="2">
    <citation type="submission" date="2020-09" db="EMBL/GenBank/DDBJ databases">
        <authorList>
            <person name="Sun Q."/>
            <person name="Kim S."/>
        </authorList>
    </citation>
    <scope>NUCLEOTIDE SEQUENCE</scope>
    <source>
        <strain evidence="19">KCTC 23714</strain>
    </source>
</reference>
<evidence type="ECO:0000256" key="1">
    <source>
        <dbReference type="ARBA" id="ARBA00001823"/>
    </source>
</evidence>
<dbReference type="NCBIfam" id="TIGR00455">
    <property type="entry name" value="apsK"/>
    <property type="match status" value="1"/>
</dbReference>
<evidence type="ECO:0000256" key="9">
    <source>
        <dbReference type="ARBA" id="ARBA00022741"/>
    </source>
</evidence>
<evidence type="ECO:0000256" key="6">
    <source>
        <dbReference type="ARBA" id="ARBA00022458"/>
    </source>
</evidence>
<dbReference type="GO" id="GO:0070814">
    <property type="term" value="P:hydrogen sulfide biosynthetic process"/>
    <property type="evidence" value="ECO:0007669"/>
    <property type="project" value="UniProtKB-UniRule"/>
</dbReference>
<dbReference type="EC" id="2.7.1.25" evidence="17"/>
<comment type="function">
    <text evidence="17">Catalyzes the synthesis of activated sulfate.</text>
</comment>
<dbReference type="SUPFAM" id="SSF50465">
    <property type="entry name" value="EF-Tu/eEF-1alpha/eIF2-gamma C-terminal domain"/>
    <property type="match status" value="1"/>
</dbReference>
<comment type="catalytic activity">
    <reaction evidence="15 16">
        <text>sulfate + ATP + H(+) = adenosine 5'-phosphosulfate + diphosphate</text>
        <dbReference type="Rhea" id="RHEA:18133"/>
        <dbReference type="ChEBI" id="CHEBI:15378"/>
        <dbReference type="ChEBI" id="CHEBI:16189"/>
        <dbReference type="ChEBI" id="CHEBI:30616"/>
        <dbReference type="ChEBI" id="CHEBI:33019"/>
        <dbReference type="ChEBI" id="CHEBI:58243"/>
        <dbReference type="EC" id="2.7.7.4"/>
    </reaction>
</comment>
<dbReference type="InterPro" id="IPR009001">
    <property type="entry name" value="Transl_elong_EF1A/Init_IF2_C"/>
</dbReference>
<dbReference type="PRINTS" id="PR00315">
    <property type="entry name" value="ELONGATNFCT"/>
</dbReference>
<comment type="function">
    <text evidence="2">APS kinase catalyzes the synthesis of activated sulfate.</text>
</comment>
<comment type="similarity">
    <text evidence="3">In the C-terminal section; belongs to the APS kinase family.</text>
</comment>
<dbReference type="HAMAP" id="MF_00062">
    <property type="entry name" value="Sulf_adenylyltr_sub1"/>
    <property type="match status" value="1"/>
</dbReference>
<dbReference type="CDD" id="cd04166">
    <property type="entry name" value="CysN_ATPS"/>
    <property type="match status" value="1"/>
</dbReference>
<keyword evidence="7 16" id="KW-0808">Transferase</keyword>
<keyword evidence="11 16" id="KW-0067">ATP-binding</keyword>
<evidence type="ECO:0000256" key="8">
    <source>
        <dbReference type="ARBA" id="ARBA00022695"/>
    </source>
</evidence>
<evidence type="ECO:0000313" key="20">
    <source>
        <dbReference type="Proteomes" id="UP000628984"/>
    </source>
</evidence>
<evidence type="ECO:0000256" key="7">
    <source>
        <dbReference type="ARBA" id="ARBA00022679"/>
    </source>
</evidence>
<keyword evidence="17" id="KW-0597">Phosphoprotein</keyword>
<evidence type="ECO:0000256" key="4">
    <source>
        <dbReference type="ARBA" id="ARBA00007237"/>
    </source>
</evidence>
<dbReference type="PROSITE" id="PS51722">
    <property type="entry name" value="G_TR_2"/>
    <property type="match status" value="1"/>
</dbReference>
<evidence type="ECO:0000256" key="15">
    <source>
        <dbReference type="ARBA" id="ARBA00049370"/>
    </source>
</evidence>
<dbReference type="EMBL" id="BMYQ01000018">
    <property type="protein sequence ID" value="GGW44935.1"/>
    <property type="molecule type" value="Genomic_DNA"/>
</dbReference>
<comment type="similarity">
    <text evidence="17">Belongs to the APS kinase family.</text>
</comment>
<keyword evidence="12 16" id="KW-0342">GTP-binding</keyword>
<dbReference type="PANTHER" id="PTHR23115">
    <property type="entry name" value="TRANSLATION FACTOR"/>
    <property type="match status" value="1"/>
</dbReference>
<dbReference type="NCBIfam" id="NF004035">
    <property type="entry name" value="PRK05506.1"/>
    <property type="match status" value="1"/>
</dbReference>
<evidence type="ECO:0000256" key="14">
    <source>
        <dbReference type="ARBA" id="ARBA00024872"/>
    </source>
</evidence>
<comment type="function">
    <text evidence="16">With CysD forms the ATP sulfurylase (ATPS) that catalyzes the adenylation of sulfate producing adenosine 5'-phosphosulfate (APS) and diphosphate, the first enzymatic step in sulfur assimilation pathway. APS synthesis involves the formation of a high-energy phosphoric-sulfuric acid anhydride bond driven by GTP hydrolysis by CysN coupled to ATP hydrolysis by CysD.</text>
</comment>
<evidence type="ECO:0000256" key="11">
    <source>
        <dbReference type="ARBA" id="ARBA00022840"/>
    </source>
</evidence>
<keyword evidence="8 16" id="KW-0548">Nucleotidyltransferase</keyword>
<dbReference type="InterPro" id="IPR054696">
    <property type="entry name" value="GTP-eEF1A_C"/>
</dbReference>
<dbReference type="InterPro" id="IPR031157">
    <property type="entry name" value="G_TR_CS"/>
</dbReference>
<dbReference type="InterPro" id="IPR011779">
    <property type="entry name" value="SO4_adenylTrfase_lsu"/>
</dbReference>
<dbReference type="AlphaFoldDB" id="A0A918J3L4"/>
<dbReference type="EC" id="2.7.7.4" evidence="16"/>
<gene>
    <name evidence="16" type="primary">cysN</name>
    <name evidence="17" type="synonym">cysC</name>
    <name evidence="19" type="ORF">GCM10011452_36500</name>
</gene>
<dbReference type="GO" id="GO:0004020">
    <property type="term" value="F:adenylylsulfate kinase activity"/>
    <property type="evidence" value="ECO:0007669"/>
    <property type="project" value="UniProtKB-UniRule"/>
</dbReference>
<evidence type="ECO:0000313" key="19">
    <source>
        <dbReference type="EMBL" id="GGW44935.1"/>
    </source>
</evidence>
<sequence length="637" mass="70127">MSATQDSVYVTDALIAEDIDAYLLKHQHKTMLRFITCGSVDDGKSTLIGRLLYDTKMIFEDQLASLEKDSKSVGTQGGDIDFALLVDGLAAEREQGITIDVAYRFFATDKRKFIVADTPGHEQYTRNMVTGASTADLAVILIDARQGVLTQTRRHSYLVQLLGIRNVVLAINKMDLVGYSQERFYEIVKDYSHFAQQIGMESFLPIPISGLKGENIAMKSAAMPWYQGPTLLQHLEEAPVNDTRMQDYAFRMAVQWVNRPNLDFRGFAGQIGAGVVRPGDAIRVLPSGKTTTVKSIVSYDGDLDQAIAGQSVTLTFADEIDCSRGDVIVQADEPCEVADQFEATLVWMDEAAMLPGRPYLLKIGTQTVTATVTEPKYEVNVNTLEHLASKTLGLNAIGVVNISVDRAIPFESYAVNPDLGGFILIDRMTNATVAAGMIHFALRRSQNIHWQAVDVNRDAHASLKNQKAAVVWFTGLSGSGKSTIANLVEKKLHALGKHTFLLDGDNVRHGLNRDLGFTDADRVENIRRVGEVARLMTDAGLIVLTAFISPFRSERRMVRELMAEGEFLEVFVNTPLEVAESRDVKGLYKKARSGQLKNFTGIDSPYEAPEAAEITVNTVDLTAEEAAEQIVQAILAR</sequence>
<name>A0A918J3L4_9RHOB</name>
<dbReference type="CDD" id="cd02027">
    <property type="entry name" value="APSK"/>
    <property type="match status" value="1"/>
</dbReference>
<dbReference type="Pfam" id="PF01583">
    <property type="entry name" value="APS_kinase"/>
    <property type="match status" value="1"/>
</dbReference>
<dbReference type="InterPro" id="IPR044138">
    <property type="entry name" value="CysN_II"/>
</dbReference>
<comment type="catalytic activity">
    <reaction evidence="1 17">
        <text>adenosine 5'-phosphosulfate + ATP = 3'-phosphoadenylyl sulfate + ADP + H(+)</text>
        <dbReference type="Rhea" id="RHEA:24152"/>
        <dbReference type="ChEBI" id="CHEBI:15378"/>
        <dbReference type="ChEBI" id="CHEBI:30616"/>
        <dbReference type="ChEBI" id="CHEBI:58243"/>
        <dbReference type="ChEBI" id="CHEBI:58339"/>
        <dbReference type="ChEBI" id="CHEBI:456216"/>
        <dbReference type="EC" id="2.7.1.25"/>
    </reaction>
</comment>
<dbReference type="InterPro" id="IPR005225">
    <property type="entry name" value="Small_GTP-bd"/>
</dbReference>
<dbReference type="InterPro" id="IPR041757">
    <property type="entry name" value="CysN_GTP-bd"/>
</dbReference>
<dbReference type="NCBIfam" id="TIGR02034">
    <property type="entry name" value="CysN"/>
    <property type="match status" value="1"/>
</dbReference>
<keyword evidence="6" id="KW-0536">Nodulation</keyword>
<evidence type="ECO:0000256" key="5">
    <source>
        <dbReference type="ARBA" id="ARBA00011760"/>
    </source>
</evidence>
<dbReference type="Gene3D" id="3.40.50.300">
    <property type="entry name" value="P-loop containing nucleotide triphosphate hydrolases"/>
    <property type="match status" value="2"/>
</dbReference>
<dbReference type="GO" id="GO:0005524">
    <property type="term" value="F:ATP binding"/>
    <property type="evidence" value="ECO:0007669"/>
    <property type="project" value="UniProtKB-UniRule"/>
</dbReference>
<dbReference type="NCBIfam" id="NF003013">
    <property type="entry name" value="PRK03846.1"/>
    <property type="match status" value="1"/>
</dbReference>
<dbReference type="FunFam" id="3.40.50.300:FF:000212">
    <property type="entry name" value="Adenylyl-sulfate kinase"/>
    <property type="match status" value="1"/>
</dbReference>
<keyword evidence="13" id="KW-0511">Multifunctional enzyme</keyword>
<keyword evidence="9 16" id="KW-0547">Nucleotide-binding</keyword>
<dbReference type="Pfam" id="PF03144">
    <property type="entry name" value="GTP_EFTU_D2"/>
    <property type="match status" value="1"/>
</dbReference>
<comment type="similarity">
    <text evidence="16">Belongs to the TRAFAC class translation factor GTPase superfamily. Classic translation factor GTPase family. CysN/NodQ subfamily.</text>
</comment>
<dbReference type="GO" id="GO:0000103">
    <property type="term" value="P:sulfate assimilation"/>
    <property type="evidence" value="ECO:0007669"/>
    <property type="project" value="UniProtKB-UniRule"/>
</dbReference>
<evidence type="ECO:0000259" key="18">
    <source>
        <dbReference type="PROSITE" id="PS51722"/>
    </source>
</evidence>
<dbReference type="Pfam" id="PF00009">
    <property type="entry name" value="GTP_EFTU"/>
    <property type="match status" value="1"/>
</dbReference>
<dbReference type="InterPro" id="IPR050100">
    <property type="entry name" value="TRAFAC_GTPase_members"/>
</dbReference>
<dbReference type="Gene3D" id="2.40.30.10">
    <property type="entry name" value="Translation factors"/>
    <property type="match status" value="2"/>
</dbReference>
<reference evidence="19" key="1">
    <citation type="journal article" date="2014" name="Int. J. Syst. Evol. Microbiol.">
        <title>Complete genome sequence of Corynebacterium casei LMG S-19264T (=DSM 44701T), isolated from a smear-ripened cheese.</title>
        <authorList>
            <consortium name="US DOE Joint Genome Institute (JGI-PGF)"/>
            <person name="Walter F."/>
            <person name="Albersmeier A."/>
            <person name="Kalinowski J."/>
            <person name="Ruckert C."/>
        </authorList>
    </citation>
    <scope>NUCLEOTIDE SEQUENCE</scope>
    <source>
        <strain evidence="19">KCTC 23714</strain>
    </source>
</reference>
<dbReference type="InterPro" id="IPR002891">
    <property type="entry name" value="APS"/>
</dbReference>
<evidence type="ECO:0000256" key="13">
    <source>
        <dbReference type="ARBA" id="ARBA00023268"/>
    </source>
</evidence>
<comment type="similarity">
    <text evidence="4">In the N-terminal section; belongs to the TRAFAC class translation factor GTPase superfamily. Classic translation factor GTPase family. CysN/NodQ subfamily.</text>
</comment>
<feature type="active site" description="Phosphoserine intermediate" evidence="17">
    <location>
        <position position="549"/>
    </location>
</feature>
<dbReference type="Pfam" id="PF22594">
    <property type="entry name" value="GTP-eEF1A_C"/>
    <property type="match status" value="1"/>
</dbReference>
<dbReference type="InterPro" id="IPR044139">
    <property type="entry name" value="CysN_NoDQ_III"/>
</dbReference>
<proteinExistence type="inferred from homology"/>
<dbReference type="InterPro" id="IPR009000">
    <property type="entry name" value="Transl_B-barrel_sf"/>
</dbReference>
<comment type="caution">
    <text evidence="19">The sequence shown here is derived from an EMBL/GenBank/DDBJ whole genome shotgun (WGS) entry which is preliminary data.</text>
</comment>
<feature type="binding site" evidence="16">
    <location>
        <begin position="38"/>
        <end position="45"/>
    </location>
    <ligand>
        <name>GTP</name>
        <dbReference type="ChEBI" id="CHEBI:37565"/>
    </ligand>
</feature>
<dbReference type="CDD" id="cd04095">
    <property type="entry name" value="CysN_NoDQ_III"/>
    <property type="match status" value="1"/>
</dbReference>
<comment type="subunit">
    <text evidence="16">Heterodimer composed of CysD, the smaller subunit, and CysN.</text>
</comment>
<dbReference type="SUPFAM" id="SSF52540">
    <property type="entry name" value="P-loop containing nucleoside triphosphate hydrolases"/>
    <property type="match status" value="2"/>
</dbReference>